<feature type="transmembrane region" description="Helical" evidence="1">
    <location>
        <begin position="195"/>
        <end position="213"/>
    </location>
</feature>
<keyword evidence="1" id="KW-1133">Transmembrane helix</keyword>
<feature type="transmembrane region" description="Helical" evidence="1">
    <location>
        <begin position="160"/>
        <end position="183"/>
    </location>
</feature>
<name>A0ABR1YRH7_9PEZI</name>
<reference evidence="2 3" key="1">
    <citation type="submission" date="2024-04" db="EMBL/GenBank/DDBJ databases">
        <title>Phyllosticta paracitricarpa is synonymous to the EU quarantine fungus P. citricarpa based on phylogenomic analyses.</title>
        <authorList>
            <consortium name="Lawrence Berkeley National Laboratory"/>
            <person name="Van Ingen-Buijs V.A."/>
            <person name="Van Westerhoven A.C."/>
            <person name="Haridas S."/>
            <person name="Skiadas P."/>
            <person name="Martin F."/>
            <person name="Groenewald J.Z."/>
            <person name="Crous P.W."/>
            <person name="Seidl M.F."/>
        </authorList>
    </citation>
    <scope>NUCLEOTIDE SEQUENCE [LARGE SCALE GENOMIC DNA]</scope>
    <source>
        <strain evidence="2 3">CBS 123374</strain>
    </source>
</reference>
<evidence type="ECO:0000256" key="1">
    <source>
        <dbReference type="SAM" id="Phobius"/>
    </source>
</evidence>
<protein>
    <submittedName>
        <fullName evidence="2">Uncharacterized protein</fullName>
    </submittedName>
</protein>
<dbReference type="EMBL" id="JBBWRZ010000004">
    <property type="protein sequence ID" value="KAK8237587.1"/>
    <property type="molecule type" value="Genomic_DNA"/>
</dbReference>
<organism evidence="2 3">
    <name type="scientific">Phyllosticta capitalensis</name>
    <dbReference type="NCBI Taxonomy" id="121624"/>
    <lineage>
        <taxon>Eukaryota</taxon>
        <taxon>Fungi</taxon>
        <taxon>Dikarya</taxon>
        <taxon>Ascomycota</taxon>
        <taxon>Pezizomycotina</taxon>
        <taxon>Dothideomycetes</taxon>
        <taxon>Dothideomycetes incertae sedis</taxon>
        <taxon>Botryosphaeriales</taxon>
        <taxon>Phyllostictaceae</taxon>
        <taxon>Phyllosticta</taxon>
    </lineage>
</organism>
<keyword evidence="3" id="KW-1185">Reference proteome</keyword>
<keyword evidence="1" id="KW-0472">Membrane</keyword>
<evidence type="ECO:0000313" key="2">
    <source>
        <dbReference type="EMBL" id="KAK8237587.1"/>
    </source>
</evidence>
<proteinExistence type="predicted"/>
<dbReference type="Proteomes" id="UP001492380">
    <property type="component" value="Unassembled WGS sequence"/>
</dbReference>
<evidence type="ECO:0000313" key="3">
    <source>
        <dbReference type="Proteomes" id="UP001492380"/>
    </source>
</evidence>
<accession>A0ABR1YRH7</accession>
<comment type="caution">
    <text evidence="2">The sequence shown here is derived from an EMBL/GenBank/DDBJ whole genome shotgun (WGS) entry which is preliminary data.</text>
</comment>
<gene>
    <name evidence="2" type="ORF">HDK90DRAFT_464453</name>
</gene>
<sequence length="263" mass="28482">MATIKVLACLALSVGLKHFSTFLLHLIKLHSAAARDGAIALGFVLHPSKTRRASTDPATKPSITLLVCLLYVLLPPPALTDAVADSVENGVNAFLLPLHRVDARLHHVTIALRPGAGNQDADTDTRAPPAPLVVCSLTPLTPLLWLLSRLAILPREPARFLALAVGGSTVIVPLLAPNLILALLTTTDNAYAKQAAAMLEVPVLMAVAALLFLQLRFAMRLLPVAKDICKEKDPKRRASLVEECMDVLPSVWDWGSWERCWRE</sequence>
<keyword evidence="1" id="KW-0812">Transmembrane</keyword>